<dbReference type="GO" id="GO:0008409">
    <property type="term" value="F:5'-3' exonuclease activity"/>
    <property type="evidence" value="ECO:0007669"/>
    <property type="project" value="InterPro"/>
</dbReference>
<accession>A0A1J5E113</accession>
<evidence type="ECO:0000256" key="4">
    <source>
        <dbReference type="ARBA" id="ARBA00022801"/>
    </source>
</evidence>
<feature type="domain" description="DHHA1" evidence="7">
    <location>
        <begin position="342"/>
        <end position="434"/>
    </location>
</feature>
<comment type="caution">
    <text evidence="9">The sequence shown here is derived from an EMBL/GenBank/DDBJ whole genome shotgun (WGS) entry which is preliminary data.</text>
</comment>
<dbReference type="PANTHER" id="PTHR30255">
    <property type="entry name" value="SINGLE-STRANDED-DNA-SPECIFIC EXONUCLEASE RECJ"/>
    <property type="match status" value="1"/>
</dbReference>
<protein>
    <recommendedName>
        <fullName evidence="2">Single-stranded-DNA-specific exonuclease RecJ</fullName>
    </recommendedName>
</protein>
<gene>
    <name evidence="9" type="ORF">AUJ95_02270</name>
</gene>
<dbReference type="SUPFAM" id="SSF64182">
    <property type="entry name" value="DHH phosphoesterases"/>
    <property type="match status" value="1"/>
</dbReference>
<evidence type="ECO:0000313" key="9">
    <source>
        <dbReference type="EMBL" id="OIP42029.1"/>
    </source>
</evidence>
<evidence type="ECO:0000259" key="8">
    <source>
        <dbReference type="Pfam" id="PF17768"/>
    </source>
</evidence>
<dbReference type="Pfam" id="PF02272">
    <property type="entry name" value="DHHA1"/>
    <property type="match status" value="1"/>
</dbReference>
<proteinExistence type="inferred from homology"/>
<keyword evidence="5 9" id="KW-0269">Exonuclease</keyword>
<dbReference type="Pfam" id="PF17768">
    <property type="entry name" value="RecJ_OB"/>
    <property type="match status" value="1"/>
</dbReference>
<evidence type="ECO:0000313" key="10">
    <source>
        <dbReference type="Proteomes" id="UP000183085"/>
    </source>
</evidence>
<evidence type="ECO:0000259" key="6">
    <source>
        <dbReference type="Pfam" id="PF01368"/>
    </source>
</evidence>
<dbReference type="AlphaFoldDB" id="A0A1J5E113"/>
<organism evidence="9 10">
    <name type="scientific">Candidatus Desantisbacteria bacterium CG2_30_40_21</name>
    <dbReference type="NCBI Taxonomy" id="1817895"/>
    <lineage>
        <taxon>Bacteria</taxon>
        <taxon>Candidatus Desantisiibacteriota</taxon>
    </lineage>
</organism>
<dbReference type="GO" id="GO:0006310">
    <property type="term" value="P:DNA recombination"/>
    <property type="evidence" value="ECO:0007669"/>
    <property type="project" value="InterPro"/>
</dbReference>
<feature type="domain" description="RecJ OB" evidence="8">
    <location>
        <begin position="453"/>
        <end position="557"/>
    </location>
</feature>
<dbReference type="PANTHER" id="PTHR30255:SF2">
    <property type="entry name" value="SINGLE-STRANDED-DNA-SPECIFIC EXONUCLEASE RECJ"/>
    <property type="match status" value="1"/>
</dbReference>
<dbReference type="EMBL" id="MNYI01000062">
    <property type="protein sequence ID" value="OIP42029.1"/>
    <property type="molecule type" value="Genomic_DNA"/>
</dbReference>
<dbReference type="InterPro" id="IPR038763">
    <property type="entry name" value="DHH_sf"/>
</dbReference>
<comment type="similarity">
    <text evidence="1">Belongs to the RecJ family.</text>
</comment>
<dbReference type="GO" id="GO:0003676">
    <property type="term" value="F:nucleic acid binding"/>
    <property type="evidence" value="ECO:0007669"/>
    <property type="project" value="InterPro"/>
</dbReference>
<dbReference type="Pfam" id="PF01368">
    <property type="entry name" value="DHH"/>
    <property type="match status" value="1"/>
</dbReference>
<dbReference type="Proteomes" id="UP000183085">
    <property type="component" value="Unassembled WGS sequence"/>
</dbReference>
<evidence type="ECO:0000256" key="1">
    <source>
        <dbReference type="ARBA" id="ARBA00005915"/>
    </source>
</evidence>
<dbReference type="InterPro" id="IPR001667">
    <property type="entry name" value="DDH_dom"/>
</dbReference>
<dbReference type="InterPro" id="IPR051673">
    <property type="entry name" value="SSDNA_exonuclease_RecJ"/>
</dbReference>
<dbReference type="InterPro" id="IPR041122">
    <property type="entry name" value="RecJ_OB"/>
</dbReference>
<dbReference type="Gene3D" id="3.90.1640.30">
    <property type="match status" value="1"/>
</dbReference>
<sequence length="561" mass="61556">MKWEKIQLSDANWQDIISAEVKISPILAKILVAKGITKSEDARRFLYPDLKDMHSPSLMKGVEQTVNRILQAVKDKQKIMIYGDYDVDGITATVLFVRVFRSMGAEVLSYLPNRFVDGYGLSNQGIDYAVSNDVSLIITVDCGISAVDAVDYGNQSGLDIIITDHHEPKDVLPSAYAIVNPKQPGCSYPDKDLSGVGVALKIIHALMQTTNVPVSFTALLALAAIGTVADIVPITGENRIIVRHGLKILSSTREPGLVSLLEVSGIRGKVIDTADVGFKLGPRLNASGRMEDASLSLDLLLSHTHHEAIRLAKILDEKNTLRQQIQKEVFEEAKQLVGHPDNKKVIVVAKDNWHQGVVGIVASKMVNEYGRPAIVIAYDNENGKGSGRSIPQFHLLNSLTKCDALLQAYGGHKHAAGLSIKKEHVDEFRKMINVYADEVLTDEDMVQSMEVFEVNLEEVTPKLVFELENLLAPFGIGNPRPIFSSSSVGIADMPRIVGNNHLKMKISSCLRQIDTIGFGLGGVWNGISANRKKVNIAYRPQMNEWDGMSTLQLSLKDIHVA</sequence>
<dbReference type="InterPro" id="IPR003156">
    <property type="entry name" value="DHHA1_dom"/>
</dbReference>
<dbReference type="Gene3D" id="3.10.310.30">
    <property type="match status" value="1"/>
</dbReference>
<evidence type="ECO:0000256" key="3">
    <source>
        <dbReference type="ARBA" id="ARBA00022722"/>
    </source>
</evidence>
<keyword evidence="4" id="KW-0378">Hydrolase</keyword>
<dbReference type="InterPro" id="IPR004610">
    <property type="entry name" value="RecJ"/>
</dbReference>
<dbReference type="NCBIfam" id="TIGR00644">
    <property type="entry name" value="recJ"/>
    <property type="match status" value="1"/>
</dbReference>
<dbReference type="STRING" id="1817895.AUJ95_02270"/>
<evidence type="ECO:0000256" key="5">
    <source>
        <dbReference type="ARBA" id="ARBA00022839"/>
    </source>
</evidence>
<reference evidence="9 10" key="1">
    <citation type="journal article" date="2016" name="Environ. Microbiol.">
        <title>Genomic resolution of a cold subsurface aquifer community provides metabolic insights for novel microbes adapted to high CO concentrations.</title>
        <authorList>
            <person name="Probst A.J."/>
            <person name="Castelle C.J."/>
            <person name="Singh A."/>
            <person name="Brown C.T."/>
            <person name="Anantharaman K."/>
            <person name="Sharon I."/>
            <person name="Hug L.A."/>
            <person name="Burstein D."/>
            <person name="Emerson J.B."/>
            <person name="Thomas B.C."/>
            <person name="Banfield J.F."/>
        </authorList>
    </citation>
    <scope>NUCLEOTIDE SEQUENCE [LARGE SCALE GENOMIC DNA]</scope>
    <source>
        <strain evidence="9">CG2_30_40_21</strain>
    </source>
</reference>
<feature type="domain" description="DDH" evidence="6">
    <location>
        <begin position="78"/>
        <end position="226"/>
    </location>
</feature>
<evidence type="ECO:0000256" key="2">
    <source>
        <dbReference type="ARBA" id="ARBA00019841"/>
    </source>
</evidence>
<keyword evidence="3" id="KW-0540">Nuclease</keyword>
<name>A0A1J5E113_9BACT</name>
<dbReference type="GO" id="GO:0006281">
    <property type="term" value="P:DNA repair"/>
    <property type="evidence" value="ECO:0007669"/>
    <property type="project" value="InterPro"/>
</dbReference>
<evidence type="ECO:0000259" key="7">
    <source>
        <dbReference type="Pfam" id="PF02272"/>
    </source>
</evidence>